<evidence type="ECO:0000313" key="7">
    <source>
        <dbReference type="Proteomes" id="UP000698800"/>
    </source>
</evidence>
<feature type="domain" description="GPI inositol-deacylase winged helix" evidence="4">
    <location>
        <begin position="474"/>
        <end position="563"/>
    </location>
</feature>
<dbReference type="InterPro" id="IPR027417">
    <property type="entry name" value="P-loop_NTPase"/>
</dbReference>
<dbReference type="InterPro" id="IPR054471">
    <property type="entry name" value="GPIID_WHD"/>
</dbReference>
<evidence type="ECO:0000259" key="5">
    <source>
        <dbReference type="Pfam" id="PF24883"/>
    </source>
</evidence>
<dbReference type="Gene3D" id="1.25.40.20">
    <property type="entry name" value="Ankyrin repeat-containing domain"/>
    <property type="match status" value="8"/>
</dbReference>
<comment type="caution">
    <text evidence="6">The sequence shown here is derived from an EMBL/GenBank/DDBJ whole genome shotgun (WGS) entry which is preliminary data.</text>
</comment>
<feature type="domain" description="Nephrocystin 3-like N-terminal" evidence="5">
    <location>
        <begin position="204"/>
        <end position="362"/>
    </location>
</feature>
<dbReference type="SMART" id="SM00248">
    <property type="entry name" value="ANK"/>
    <property type="match status" value="17"/>
</dbReference>
<dbReference type="InterPro" id="IPR002110">
    <property type="entry name" value="Ankyrin_rpt"/>
</dbReference>
<feature type="repeat" description="ANK" evidence="3">
    <location>
        <begin position="1126"/>
        <end position="1158"/>
    </location>
</feature>
<feature type="repeat" description="ANK" evidence="3">
    <location>
        <begin position="1192"/>
        <end position="1224"/>
    </location>
</feature>
<dbReference type="PRINTS" id="PR01415">
    <property type="entry name" value="ANKYRIN"/>
</dbReference>
<feature type="repeat" description="ANK" evidence="3">
    <location>
        <begin position="1258"/>
        <end position="1290"/>
    </location>
</feature>
<feature type="repeat" description="ANK" evidence="3">
    <location>
        <begin position="876"/>
        <end position="908"/>
    </location>
</feature>
<dbReference type="InterPro" id="IPR036770">
    <property type="entry name" value="Ankyrin_rpt-contain_sf"/>
</dbReference>
<dbReference type="PANTHER" id="PTHR24126">
    <property type="entry name" value="ANKYRIN REPEAT, PH AND SEC7 DOMAIN CONTAINING PROTEIN SECG-RELATED"/>
    <property type="match status" value="1"/>
</dbReference>
<evidence type="ECO:0000259" key="4">
    <source>
        <dbReference type="Pfam" id="PF22939"/>
    </source>
</evidence>
<dbReference type="Gene3D" id="3.40.50.300">
    <property type="entry name" value="P-loop containing nucleotide triphosphate hydrolases"/>
    <property type="match status" value="1"/>
</dbReference>
<dbReference type="EMBL" id="JAGHQL010000054">
    <property type="protein sequence ID" value="KAH0542411.1"/>
    <property type="molecule type" value="Genomic_DNA"/>
</dbReference>
<feature type="repeat" description="ANK" evidence="3">
    <location>
        <begin position="835"/>
        <end position="867"/>
    </location>
</feature>
<keyword evidence="2 3" id="KW-0040">ANK repeat</keyword>
<dbReference type="Proteomes" id="UP000698800">
    <property type="component" value="Unassembled WGS sequence"/>
</dbReference>
<dbReference type="Pfam" id="PF12796">
    <property type="entry name" value="Ank_2"/>
    <property type="match status" value="5"/>
</dbReference>
<keyword evidence="1" id="KW-0677">Repeat</keyword>
<evidence type="ECO:0000256" key="2">
    <source>
        <dbReference type="ARBA" id="ARBA00023043"/>
    </source>
</evidence>
<dbReference type="InterPro" id="IPR056884">
    <property type="entry name" value="NPHP3-like_N"/>
</dbReference>
<reference evidence="6" key="1">
    <citation type="submission" date="2021-03" db="EMBL/GenBank/DDBJ databases">
        <title>Comparative genomics and phylogenomic investigation of the class Geoglossomycetes provide insights into ecological specialization and systematics.</title>
        <authorList>
            <person name="Melie T."/>
            <person name="Pirro S."/>
            <person name="Miller A.N."/>
            <person name="Quandt A."/>
        </authorList>
    </citation>
    <scope>NUCLEOTIDE SEQUENCE</scope>
    <source>
        <strain evidence="6">GBOQ0MN5Z8</strain>
    </source>
</reference>
<dbReference type="Pfam" id="PF22939">
    <property type="entry name" value="WHD_GPIID"/>
    <property type="match status" value="1"/>
</dbReference>
<feature type="repeat" description="ANK" evidence="3">
    <location>
        <begin position="1225"/>
        <end position="1257"/>
    </location>
</feature>
<keyword evidence="7" id="KW-1185">Reference proteome</keyword>
<dbReference type="PROSITE" id="PS50297">
    <property type="entry name" value="ANK_REP_REGION"/>
    <property type="match status" value="16"/>
</dbReference>
<feature type="repeat" description="ANK" evidence="3">
    <location>
        <begin position="1060"/>
        <end position="1092"/>
    </location>
</feature>
<feature type="repeat" description="ANK" evidence="3">
    <location>
        <begin position="929"/>
        <end position="961"/>
    </location>
</feature>
<dbReference type="SUPFAM" id="SSF52540">
    <property type="entry name" value="P-loop containing nucleoside triphosphate hydrolases"/>
    <property type="match status" value="1"/>
</dbReference>
<feature type="repeat" description="ANK" evidence="3">
    <location>
        <begin position="1027"/>
        <end position="1059"/>
    </location>
</feature>
<evidence type="ECO:0008006" key="8">
    <source>
        <dbReference type="Google" id="ProtNLM"/>
    </source>
</evidence>
<feature type="repeat" description="ANK" evidence="3">
    <location>
        <begin position="1159"/>
        <end position="1191"/>
    </location>
</feature>
<accession>A0A9P8IA74</accession>
<sequence length="1295" mass="144428">MADPLSISASIAAILQLSVTIVKYLNDVKGAPDDRKRLNAEIISTIGLLSTLQHLVQPDETWSATVQSLNAPKGPLEQFRSALERLAKKLSPVEGNSAIKLLAWPFQKGEVRDMLYMIERQKALLNLALQNDHFKLLQAIKDDNSEVKNDIREAAKGVAELRLAQEEPADTLQDENRQKIYQWLLAPDPSSNHNAARKKQQPKSGLWFVEGYQFAQWKATSGSMLWIHGIPGCGKTILCSTIIEDIISHCQSDSKLGVAYFYFDFNDSEKQRHKNLIRSLIKQLSIQGKKTPEALQKLYSCNHGQQQPSNAELFATLQSVIRGFTKTYIIIDALDECIDRDDLLELIRDIKGEKVQILVTSRKENDIEDALKPLIASQICIQSANVDGDIQLHIRERLQNDKKLKRWPVKVQEEIEEALMDKAHGMFRWVVCQLDALRRCLKVDALRKTLKSLPKTLDETYDRILLSIDQEYIHDALKVFQWLAFSIRPVRIDEVAEVLAVDLEWDPQFDPEKRLLEPRDLLLICSSLVTVSPVAPDSLRGGSGGLELKLAHFSVKEYLISQRIRISTASIFSIVEIPAHLSIIQTCLIYLLQLDKPDSLNSDLDQKYPLARYAARYWTRHLEGIEDISIASLDPLTTKLFCSGKYCFQNWIRIWDPDSYWWEESDLSRKEEGIAPPLYYASLLDMRQIVQQLLDKGADINARGGYYDTALHAASHAGHSQIVQWLLDKGADINAESKLKEKMAFIDSDSWDIVTALHLATRKGHETVTRMLLERGADVNAEAKVKNIFDNTCYKTALQLATEEGYEAIVRLLLEKGANINVRVVSESEGIYHWDGETALHTAAGGGHETITQLLLEKKADVNAKAKFGSGLGCWTERTALHLAAENGYKTITRLLLKKGADVDAKADEVHDDIWDDSELLYALCSGSHDTTALHLAAREGHEDVAQLLLESRANIAAKDREGKTALHEAARGGHAAVVRLLLKSGASIATKNKNGRTVLHEAAVGGYDVVWLLLEKGADIDAKDIDGKTALHEATARGYEAAVQLLLEKGIDINAKDNEGYTPLHHAVGNRHEAVVWLLLEQKADVDAKAKYGVTALHWAAIHGQETMVRLLLKFKADANGKAKGGVTALQLAATDGHETTVRLLLEYKVDVDAEAESGKSALYRAAQKGHLPVVRLLLEHNADVEVMDEYGRTALHRAAQNGHLPVMRLLLEHSADVEVMNKYGWTALHQAAQNGDEAVMRLLLKHKADVEMKDRNGQVALHLAAQNGHKKAVRLLLAHEADSDKADIEEKNG</sequence>
<feature type="repeat" description="ANK" evidence="3">
    <location>
        <begin position="706"/>
        <end position="738"/>
    </location>
</feature>
<dbReference type="PANTHER" id="PTHR24126:SF14">
    <property type="entry name" value="ANK_REP_REGION DOMAIN-CONTAINING PROTEIN"/>
    <property type="match status" value="1"/>
</dbReference>
<evidence type="ECO:0000256" key="1">
    <source>
        <dbReference type="ARBA" id="ARBA00022737"/>
    </source>
</evidence>
<evidence type="ECO:0000313" key="6">
    <source>
        <dbReference type="EMBL" id="KAH0542411.1"/>
    </source>
</evidence>
<gene>
    <name evidence="6" type="ORF">FGG08_003166</name>
</gene>
<proteinExistence type="predicted"/>
<dbReference type="PROSITE" id="PS50088">
    <property type="entry name" value="ANK_REPEAT"/>
    <property type="match status" value="17"/>
</dbReference>
<dbReference type="Pfam" id="PF24883">
    <property type="entry name" value="NPHP3_N"/>
    <property type="match status" value="1"/>
</dbReference>
<feature type="repeat" description="ANK" evidence="3">
    <location>
        <begin position="752"/>
        <end position="784"/>
    </location>
</feature>
<dbReference type="OrthoDB" id="1577640at2759"/>
<dbReference type="Pfam" id="PF13637">
    <property type="entry name" value="Ank_4"/>
    <property type="match status" value="3"/>
</dbReference>
<feature type="repeat" description="ANK" evidence="3">
    <location>
        <begin position="1093"/>
        <end position="1125"/>
    </location>
</feature>
<name>A0A9P8IA74_9PEZI</name>
<organism evidence="6 7">
    <name type="scientific">Glutinoglossum americanum</name>
    <dbReference type="NCBI Taxonomy" id="1670608"/>
    <lineage>
        <taxon>Eukaryota</taxon>
        <taxon>Fungi</taxon>
        <taxon>Dikarya</taxon>
        <taxon>Ascomycota</taxon>
        <taxon>Pezizomycotina</taxon>
        <taxon>Geoglossomycetes</taxon>
        <taxon>Geoglossales</taxon>
        <taxon>Geoglossaceae</taxon>
        <taxon>Glutinoglossum</taxon>
    </lineage>
</organism>
<feature type="repeat" description="ANK" evidence="3">
    <location>
        <begin position="962"/>
        <end position="994"/>
    </location>
</feature>
<feature type="repeat" description="ANK" evidence="3">
    <location>
        <begin position="677"/>
        <end position="705"/>
    </location>
</feature>
<feature type="repeat" description="ANK" evidence="3">
    <location>
        <begin position="995"/>
        <end position="1026"/>
    </location>
</feature>
<dbReference type="SUPFAM" id="SSF48403">
    <property type="entry name" value="Ankyrin repeat"/>
    <property type="match status" value="2"/>
</dbReference>
<protein>
    <recommendedName>
        <fullName evidence="8">NACHT domain-containing protein</fullName>
    </recommendedName>
</protein>
<feature type="repeat" description="ANK" evidence="3">
    <location>
        <begin position="793"/>
        <end position="825"/>
    </location>
</feature>
<evidence type="ECO:0000256" key="3">
    <source>
        <dbReference type="PROSITE-ProRule" id="PRU00023"/>
    </source>
</evidence>